<organism evidence="1 2">
    <name type="scientific">Faecalibaculum rodentium</name>
    <dbReference type="NCBI Taxonomy" id="1702221"/>
    <lineage>
        <taxon>Bacteria</taxon>
        <taxon>Bacillati</taxon>
        <taxon>Bacillota</taxon>
        <taxon>Erysipelotrichia</taxon>
        <taxon>Erysipelotrichales</taxon>
        <taxon>Erysipelotrichaceae</taxon>
        <taxon>Faecalibaculum</taxon>
    </lineage>
</organism>
<dbReference type="CDD" id="cd08054">
    <property type="entry name" value="gp6"/>
    <property type="match status" value="1"/>
</dbReference>
<gene>
    <name evidence="1" type="ORF">BO223_07315</name>
</gene>
<dbReference type="EMBL" id="MPJZ01000057">
    <property type="protein sequence ID" value="OLU44733.1"/>
    <property type="molecule type" value="Genomic_DNA"/>
</dbReference>
<protein>
    <recommendedName>
        <fullName evidence="3">Phage gp6-like head-tail connector protein</fullName>
    </recommendedName>
</protein>
<dbReference type="GeneID" id="82202446"/>
<reference evidence="1 2" key="1">
    <citation type="submission" date="2016-11" db="EMBL/GenBank/DDBJ databases">
        <title>Description of two novel members of the family Erysipelotrichaceae: Ileibacterium lipovorans gen. nov., sp. nov. and Dubosiella newyorkensis, gen. nov., sp. nov.</title>
        <authorList>
            <person name="Cox L.M."/>
            <person name="Sohn J."/>
            <person name="Tyrrell K.L."/>
            <person name="Citron D.M."/>
            <person name="Lawson P.A."/>
            <person name="Patel N.B."/>
            <person name="Iizumi T."/>
            <person name="Perez-Perez G.I."/>
            <person name="Goldstein E.J."/>
            <person name="Blaser M.J."/>
        </authorList>
    </citation>
    <scope>NUCLEOTIDE SEQUENCE [LARGE SCALE GENOMIC DNA]</scope>
    <source>
        <strain evidence="1 2">NYU-BL-K8</strain>
    </source>
</reference>
<sequence length="90" mass="10346">MISLELVKEWMKLDGDEYDSMAQELLESASSICADVLRLNSVEELEPSPVNKIAILYCMAYLFEHREDADHNQLKINLRALLESERKAAF</sequence>
<dbReference type="InterPro" id="IPR006450">
    <property type="entry name" value="Phage_HK97_gp6-like"/>
</dbReference>
<name>A0A1Q9YJR0_9FIRM</name>
<dbReference type="AlphaFoldDB" id="A0A1Q9YJR0"/>
<accession>A0A1Q9YJR0</accession>
<dbReference type="RefSeq" id="WP_075818710.1">
    <property type="nucleotide sequence ID" value="NZ_MPJZ01000057.1"/>
</dbReference>
<evidence type="ECO:0000313" key="2">
    <source>
        <dbReference type="Proteomes" id="UP000186758"/>
    </source>
</evidence>
<dbReference type="NCBIfam" id="TIGR01560">
    <property type="entry name" value="put_DNA_pack"/>
    <property type="match status" value="1"/>
</dbReference>
<evidence type="ECO:0008006" key="3">
    <source>
        <dbReference type="Google" id="ProtNLM"/>
    </source>
</evidence>
<comment type="caution">
    <text evidence="1">The sequence shown here is derived from an EMBL/GenBank/DDBJ whole genome shotgun (WGS) entry which is preliminary data.</text>
</comment>
<dbReference type="Proteomes" id="UP000186758">
    <property type="component" value="Unassembled WGS sequence"/>
</dbReference>
<proteinExistence type="predicted"/>
<dbReference type="Gene3D" id="1.10.3230.30">
    <property type="entry name" value="Phage gp6-like head-tail connector protein"/>
    <property type="match status" value="1"/>
</dbReference>
<evidence type="ECO:0000313" key="1">
    <source>
        <dbReference type="EMBL" id="OLU44733.1"/>
    </source>
</evidence>